<evidence type="ECO:0000256" key="4">
    <source>
        <dbReference type="ARBA" id="ARBA00022692"/>
    </source>
</evidence>
<keyword evidence="6" id="KW-0472">Membrane</keyword>
<accession>A0ABR6Z6I9</accession>
<evidence type="ECO:0000256" key="6">
    <source>
        <dbReference type="ARBA" id="ARBA00023136"/>
    </source>
</evidence>
<keyword evidence="7" id="KW-0653">Protein transport</keyword>
<evidence type="ECO:0000256" key="1">
    <source>
        <dbReference type="ARBA" id="ARBA00004162"/>
    </source>
</evidence>
<name>A0ABR6Z6I9_9BURK</name>
<keyword evidence="10" id="KW-1185">Reference proteome</keyword>
<dbReference type="EMBL" id="JACOFX010000002">
    <property type="protein sequence ID" value="MBC3907393.1"/>
    <property type="molecule type" value="Genomic_DNA"/>
</dbReference>
<evidence type="ECO:0000256" key="2">
    <source>
        <dbReference type="ARBA" id="ARBA00005811"/>
    </source>
</evidence>
<dbReference type="InterPro" id="IPR003400">
    <property type="entry name" value="ExbD"/>
</dbReference>
<evidence type="ECO:0000313" key="10">
    <source>
        <dbReference type="Proteomes" id="UP000646911"/>
    </source>
</evidence>
<organism evidence="9 10">
    <name type="scientific">Undibacterium umbellatum</name>
    <dbReference type="NCBI Taxonomy" id="2762300"/>
    <lineage>
        <taxon>Bacteria</taxon>
        <taxon>Pseudomonadati</taxon>
        <taxon>Pseudomonadota</taxon>
        <taxon>Betaproteobacteria</taxon>
        <taxon>Burkholderiales</taxon>
        <taxon>Oxalobacteraceae</taxon>
        <taxon>Undibacterium</taxon>
    </lineage>
</organism>
<dbReference type="RefSeq" id="WP_186952903.1">
    <property type="nucleotide sequence ID" value="NZ_JACOFX010000002.1"/>
</dbReference>
<sequence length="274" mass="29351">MKFNFILVGLTIGFSAVTHAQMQSAANKNQAAAVAANTPVKTSSMTISLTAKGAYTIGSDRDKSPKKTGVLVGATHVAALNKELLEVKNGASDVAITIKAERATKFQYLVSVMSTVALQTTRKFILATETSQCTVHVPLDGLPKNVAYLTVQISAGGDYALQLNDKDGKSKGSIVAYKHDKIANLNDALVQAKNTHAASYALINADKDAPIQAYVDLINMLNSASIDRHMIVAQSGSGPTQNAPEKNQPKTQQLRIDELGEQQKQLLEELKKMK</sequence>
<keyword evidence="7" id="KW-0813">Transport</keyword>
<gene>
    <name evidence="9" type="ORF">H8L47_07440</name>
</gene>
<keyword evidence="4 7" id="KW-0812">Transmembrane</keyword>
<keyword evidence="8" id="KW-0732">Signal</keyword>
<dbReference type="Pfam" id="PF02472">
    <property type="entry name" value="ExbD"/>
    <property type="match status" value="1"/>
</dbReference>
<evidence type="ECO:0000256" key="5">
    <source>
        <dbReference type="ARBA" id="ARBA00022989"/>
    </source>
</evidence>
<feature type="signal peptide" evidence="8">
    <location>
        <begin position="1"/>
        <end position="20"/>
    </location>
</feature>
<reference evidence="9 10" key="1">
    <citation type="submission" date="2020-08" db="EMBL/GenBank/DDBJ databases">
        <title>Novel species isolated from subtropical streams in China.</title>
        <authorList>
            <person name="Lu H."/>
        </authorList>
    </citation>
    <scope>NUCLEOTIDE SEQUENCE [LARGE SCALE GENOMIC DNA]</scope>
    <source>
        <strain evidence="9 10">NL8W</strain>
    </source>
</reference>
<keyword evidence="5" id="KW-1133">Transmembrane helix</keyword>
<evidence type="ECO:0000256" key="8">
    <source>
        <dbReference type="SAM" id="SignalP"/>
    </source>
</evidence>
<comment type="subcellular location">
    <subcellularLocation>
        <location evidence="1">Cell membrane</location>
        <topology evidence="1">Single-pass membrane protein</topology>
    </subcellularLocation>
    <subcellularLocation>
        <location evidence="7">Cell membrane</location>
        <topology evidence="7">Single-pass type II membrane protein</topology>
    </subcellularLocation>
</comment>
<comment type="caution">
    <text evidence="9">The sequence shown here is derived from an EMBL/GenBank/DDBJ whole genome shotgun (WGS) entry which is preliminary data.</text>
</comment>
<dbReference type="Proteomes" id="UP000646911">
    <property type="component" value="Unassembled WGS sequence"/>
</dbReference>
<evidence type="ECO:0000256" key="3">
    <source>
        <dbReference type="ARBA" id="ARBA00022475"/>
    </source>
</evidence>
<comment type="similarity">
    <text evidence="2 7">Belongs to the ExbD/TolR family.</text>
</comment>
<feature type="chain" id="PRO_5045046205" evidence="8">
    <location>
        <begin position="21"/>
        <end position="274"/>
    </location>
</feature>
<keyword evidence="3" id="KW-1003">Cell membrane</keyword>
<evidence type="ECO:0000256" key="7">
    <source>
        <dbReference type="RuleBase" id="RU003879"/>
    </source>
</evidence>
<evidence type="ECO:0000313" key="9">
    <source>
        <dbReference type="EMBL" id="MBC3907393.1"/>
    </source>
</evidence>
<proteinExistence type="inferred from homology"/>
<protein>
    <submittedName>
        <fullName evidence="9">Biopolymer transporter ExbD</fullName>
    </submittedName>
</protein>